<dbReference type="EMBL" id="SDMP01000013">
    <property type="protein sequence ID" value="RYR18640.1"/>
    <property type="molecule type" value="Genomic_DNA"/>
</dbReference>
<feature type="transmembrane region" description="Helical" evidence="8">
    <location>
        <begin position="313"/>
        <end position="331"/>
    </location>
</feature>
<evidence type="ECO:0000256" key="4">
    <source>
        <dbReference type="ARBA" id="ARBA00022989"/>
    </source>
</evidence>
<evidence type="ECO:0000256" key="6">
    <source>
        <dbReference type="RuleBase" id="RU003945"/>
    </source>
</evidence>
<dbReference type="InterPro" id="IPR001708">
    <property type="entry name" value="YidC/ALB3/OXA1/COX18"/>
</dbReference>
<accession>A0A444ZWP2</accession>
<proteinExistence type="inferred from homology"/>
<evidence type="ECO:0000256" key="1">
    <source>
        <dbReference type="ARBA" id="ARBA00004141"/>
    </source>
</evidence>
<feature type="transmembrane region" description="Helical" evidence="8">
    <location>
        <begin position="354"/>
        <end position="373"/>
    </location>
</feature>
<organism evidence="10 11">
    <name type="scientific">Arachis hypogaea</name>
    <name type="common">Peanut</name>
    <dbReference type="NCBI Taxonomy" id="3818"/>
    <lineage>
        <taxon>Eukaryota</taxon>
        <taxon>Viridiplantae</taxon>
        <taxon>Streptophyta</taxon>
        <taxon>Embryophyta</taxon>
        <taxon>Tracheophyta</taxon>
        <taxon>Spermatophyta</taxon>
        <taxon>Magnoliopsida</taxon>
        <taxon>eudicotyledons</taxon>
        <taxon>Gunneridae</taxon>
        <taxon>Pentapetalae</taxon>
        <taxon>rosids</taxon>
        <taxon>fabids</taxon>
        <taxon>Fabales</taxon>
        <taxon>Fabaceae</taxon>
        <taxon>Papilionoideae</taxon>
        <taxon>50 kb inversion clade</taxon>
        <taxon>dalbergioids sensu lato</taxon>
        <taxon>Dalbergieae</taxon>
        <taxon>Pterocarpus clade</taxon>
        <taxon>Arachis</taxon>
    </lineage>
</organism>
<dbReference type="Pfam" id="PF02096">
    <property type="entry name" value="60KD_IMP"/>
    <property type="match status" value="1"/>
</dbReference>
<dbReference type="GO" id="GO:0005743">
    <property type="term" value="C:mitochondrial inner membrane"/>
    <property type="evidence" value="ECO:0007669"/>
    <property type="project" value="TreeGrafter"/>
</dbReference>
<evidence type="ECO:0000256" key="7">
    <source>
        <dbReference type="SAM" id="MobiDB-lite"/>
    </source>
</evidence>
<evidence type="ECO:0000256" key="3">
    <source>
        <dbReference type="ARBA" id="ARBA00022692"/>
    </source>
</evidence>
<dbReference type="STRING" id="3818.A0A444ZWP2"/>
<comment type="similarity">
    <text evidence="2">Belongs to the OXA1/ALB3/YidC (TC 2.A.9.2) family.</text>
</comment>
<comment type="subcellular location">
    <subcellularLocation>
        <location evidence="1 6">Membrane</location>
        <topology evidence="1 6">Multi-pass membrane protein</topology>
    </subcellularLocation>
</comment>
<reference evidence="10 11" key="1">
    <citation type="submission" date="2019-01" db="EMBL/GenBank/DDBJ databases">
        <title>Sequencing of cultivated peanut Arachis hypogaea provides insights into genome evolution and oil improvement.</title>
        <authorList>
            <person name="Chen X."/>
        </authorList>
    </citation>
    <scope>NUCLEOTIDE SEQUENCE [LARGE SCALE GENOMIC DNA]</scope>
    <source>
        <strain evidence="11">cv. Fuhuasheng</strain>
        <tissue evidence="10">Leaves</tissue>
    </source>
</reference>
<keyword evidence="11" id="KW-1185">Reference proteome</keyword>
<dbReference type="AlphaFoldDB" id="A0A444ZWP2"/>
<evidence type="ECO:0000256" key="2">
    <source>
        <dbReference type="ARBA" id="ARBA00010583"/>
    </source>
</evidence>
<dbReference type="PANTHER" id="PTHR12428:SF34">
    <property type="entry name" value="MITOCHONDRIAL INNER MEMBRANE PROTEIN OXA1-LIKE"/>
    <property type="match status" value="1"/>
</dbReference>
<feature type="transmembrane region" description="Helical" evidence="8">
    <location>
        <begin position="394"/>
        <end position="427"/>
    </location>
</feature>
<evidence type="ECO:0000313" key="10">
    <source>
        <dbReference type="EMBL" id="RYR18640.1"/>
    </source>
</evidence>
<evidence type="ECO:0000313" key="11">
    <source>
        <dbReference type="Proteomes" id="UP000289738"/>
    </source>
</evidence>
<dbReference type="GO" id="GO:0032979">
    <property type="term" value="P:protein insertion into mitochondrial inner membrane from matrix"/>
    <property type="evidence" value="ECO:0007669"/>
    <property type="project" value="TreeGrafter"/>
</dbReference>
<keyword evidence="3 6" id="KW-0812">Transmembrane</keyword>
<dbReference type="GO" id="GO:0032977">
    <property type="term" value="F:membrane insertase activity"/>
    <property type="evidence" value="ECO:0007669"/>
    <property type="project" value="InterPro"/>
</dbReference>
<evidence type="ECO:0000256" key="8">
    <source>
        <dbReference type="SAM" id="Phobius"/>
    </source>
</evidence>
<dbReference type="PANTHER" id="PTHR12428">
    <property type="entry name" value="OXA1"/>
    <property type="match status" value="1"/>
</dbReference>
<sequence>MAELRKGTPQIEITTRGNGVGIPARVPAPTSGEFCPPSSSSRKKFSTIKSPFEAVPAGIPASREILPSLYATSMICFSPMAYRRYLLRRTNLSNCNFRPSFSYVLHHTIDEPNQRQQEKPVPAAITSLIQARSFGSFLKGSTGFGASSKRRTIFNNTFSGYSLCRYMSTLNDDSDKINFGIDVADVLAETTIDTVASQAGSVVDEVAIAAADSLLPVKMVQYAIDYVHSFTGMNWWAAIVMTTFLVRIATIPSLVNQLKANSRFHVLRLKVDEIKAQMEDKESDPAAVAEGQKQIAKLFKEFGASRFPSLQGFFIQASILISFFCAISNMAEKMPSFKHGGAYWFTDLTTPDSLYIFPVLTALSFLVIVEHIVQEASYGTVVESSTTMKNLSRAVSVLVVPCAMELPKAILCFWLTSNLFLIIYGLVISVPSVKKSLGIPVIVVDSAPADAPKSQR</sequence>
<keyword evidence="5 8" id="KW-0472">Membrane</keyword>
<evidence type="ECO:0000256" key="5">
    <source>
        <dbReference type="ARBA" id="ARBA00023136"/>
    </source>
</evidence>
<feature type="domain" description="Membrane insertase YidC/Oxa/ALB C-terminal" evidence="9">
    <location>
        <begin position="235"/>
        <end position="428"/>
    </location>
</feature>
<evidence type="ECO:0000259" key="9">
    <source>
        <dbReference type="Pfam" id="PF02096"/>
    </source>
</evidence>
<feature type="transmembrane region" description="Helical" evidence="8">
    <location>
        <begin position="235"/>
        <end position="255"/>
    </location>
</feature>
<feature type="region of interest" description="Disordered" evidence="7">
    <location>
        <begin position="1"/>
        <end position="23"/>
    </location>
</feature>
<gene>
    <name evidence="10" type="ORF">Ahy_B03g063257</name>
</gene>
<comment type="caution">
    <text evidence="10">The sequence shown here is derived from an EMBL/GenBank/DDBJ whole genome shotgun (WGS) entry which is preliminary data.</text>
</comment>
<dbReference type="CDD" id="cd20069">
    <property type="entry name" value="5TM_Oxa1-like"/>
    <property type="match status" value="1"/>
</dbReference>
<protein>
    <recommendedName>
        <fullName evidence="9">Membrane insertase YidC/Oxa/ALB C-terminal domain-containing protein</fullName>
    </recommendedName>
</protein>
<dbReference type="InterPro" id="IPR028055">
    <property type="entry name" value="YidC/Oxa/ALB_C"/>
</dbReference>
<name>A0A444ZWP2_ARAHY</name>
<comment type="similarity">
    <text evidence="6">Belongs to the OXA1/ALB3/YidC family.</text>
</comment>
<keyword evidence="4 8" id="KW-1133">Transmembrane helix</keyword>
<dbReference type="Proteomes" id="UP000289738">
    <property type="component" value="Chromosome B03"/>
</dbReference>